<keyword evidence="3" id="KW-0732">Signal</keyword>
<sequence length="154" mass="15572">MRTRAVLVAAGLLVMTYAAAGALAEPGLNVFGVLLFMAGVLIAHDAVWMLAVLAAGAALARLVPPRYRPVAHVAAISAAALTLVAFPLVIGAGKAADNPSVLPLPYGRNLLVVLLLVACATLPACLRRARAGRPAAGRKNSERPGESGPGSAHG</sequence>
<dbReference type="OrthoDB" id="3483782at2"/>
<evidence type="ECO:0000313" key="4">
    <source>
        <dbReference type="EMBL" id="RZU53646.1"/>
    </source>
</evidence>
<feature type="transmembrane region" description="Helical" evidence="2">
    <location>
        <begin position="70"/>
        <end position="90"/>
    </location>
</feature>
<reference evidence="4 5" key="1">
    <citation type="submission" date="2019-02" db="EMBL/GenBank/DDBJ databases">
        <title>Sequencing the genomes of 1000 actinobacteria strains.</title>
        <authorList>
            <person name="Klenk H.-P."/>
        </authorList>
    </citation>
    <scope>NUCLEOTIDE SEQUENCE [LARGE SCALE GENOMIC DNA]</scope>
    <source>
        <strain evidence="4 5">DSM 45162</strain>
    </source>
</reference>
<feature type="signal peptide" evidence="3">
    <location>
        <begin position="1"/>
        <end position="20"/>
    </location>
</feature>
<gene>
    <name evidence="4" type="ORF">EV385_5577</name>
</gene>
<name>A0A4V6MG72_9ACTN</name>
<dbReference type="Proteomes" id="UP000292564">
    <property type="component" value="Unassembled WGS sequence"/>
</dbReference>
<feature type="transmembrane region" description="Helical" evidence="2">
    <location>
        <begin position="110"/>
        <end position="129"/>
    </location>
</feature>
<dbReference type="AlphaFoldDB" id="A0A4V6MG72"/>
<organism evidence="4 5">
    <name type="scientific">Krasilnikovia cinnamomea</name>
    <dbReference type="NCBI Taxonomy" id="349313"/>
    <lineage>
        <taxon>Bacteria</taxon>
        <taxon>Bacillati</taxon>
        <taxon>Actinomycetota</taxon>
        <taxon>Actinomycetes</taxon>
        <taxon>Micromonosporales</taxon>
        <taxon>Micromonosporaceae</taxon>
        <taxon>Krasilnikovia</taxon>
    </lineage>
</organism>
<evidence type="ECO:0000313" key="5">
    <source>
        <dbReference type="Proteomes" id="UP000292564"/>
    </source>
</evidence>
<keyword evidence="2" id="KW-1133">Transmembrane helix</keyword>
<feature type="transmembrane region" description="Helical" evidence="2">
    <location>
        <begin position="34"/>
        <end position="58"/>
    </location>
</feature>
<feature type="chain" id="PRO_5038861679" evidence="3">
    <location>
        <begin position="21"/>
        <end position="154"/>
    </location>
</feature>
<evidence type="ECO:0000256" key="2">
    <source>
        <dbReference type="SAM" id="Phobius"/>
    </source>
</evidence>
<evidence type="ECO:0000256" key="1">
    <source>
        <dbReference type="SAM" id="MobiDB-lite"/>
    </source>
</evidence>
<keyword evidence="5" id="KW-1185">Reference proteome</keyword>
<keyword evidence="2" id="KW-0812">Transmembrane</keyword>
<dbReference type="EMBL" id="SHKY01000001">
    <property type="protein sequence ID" value="RZU53646.1"/>
    <property type="molecule type" value="Genomic_DNA"/>
</dbReference>
<feature type="region of interest" description="Disordered" evidence="1">
    <location>
        <begin position="133"/>
        <end position="154"/>
    </location>
</feature>
<keyword evidence="2" id="KW-0472">Membrane</keyword>
<evidence type="ECO:0000256" key="3">
    <source>
        <dbReference type="SAM" id="SignalP"/>
    </source>
</evidence>
<accession>A0A4V6MG72</accession>
<protein>
    <submittedName>
        <fullName evidence="4">Uncharacterized protein</fullName>
    </submittedName>
</protein>
<proteinExistence type="predicted"/>
<dbReference type="RefSeq" id="WP_130512111.1">
    <property type="nucleotide sequence ID" value="NZ_SHKY01000001.1"/>
</dbReference>
<comment type="caution">
    <text evidence="4">The sequence shown here is derived from an EMBL/GenBank/DDBJ whole genome shotgun (WGS) entry which is preliminary data.</text>
</comment>